<dbReference type="EMBL" id="OZ019910">
    <property type="protein sequence ID" value="CAK9210701.1"/>
    <property type="molecule type" value="Genomic_DNA"/>
</dbReference>
<proteinExistence type="predicted"/>
<evidence type="ECO:0000313" key="2">
    <source>
        <dbReference type="EMBL" id="CAK9210701.1"/>
    </source>
</evidence>
<name>A0ABP0U1H7_9BRYO</name>
<accession>A0ABP0U1H7</accession>
<keyword evidence="3" id="KW-1185">Reference proteome</keyword>
<organism evidence="2 3">
    <name type="scientific">Sphagnum troendelagicum</name>
    <dbReference type="NCBI Taxonomy" id="128251"/>
    <lineage>
        <taxon>Eukaryota</taxon>
        <taxon>Viridiplantae</taxon>
        <taxon>Streptophyta</taxon>
        <taxon>Embryophyta</taxon>
        <taxon>Bryophyta</taxon>
        <taxon>Sphagnophytina</taxon>
        <taxon>Sphagnopsida</taxon>
        <taxon>Sphagnales</taxon>
        <taxon>Sphagnaceae</taxon>
        <taxon>Sphagnum</taxon>
    </lineage>
</organism>
<reference evidence="2" key="1">
    <citation type="submission" date="2024-02" db="EMBL/GenBank/DDBJ databases">
        <authorList>
            <consortium name="ELIXIR-Norway"/>
            <consortium name="Elixir Norway"/>
        </authorList>
    </citation>
    <scope>NUCLEOTIDE SEQUENCE</scope>
</reference>
<feature type="region of interest" description="Disordered" evidence="1">
    <location>
        <begin position="87"/>
        <end position="106"/>
    </location>
</feature>
<gene>
    <name evidence="2" type="ORF">CSSPTR1EN2_LOCUS10291</name>
</gene>
<evidence type="ECO:0000313" key="3">
    <source>
        <dbReference type="Proteomes" id="UP001497512"/>
    </source>
</evidence>
<sequence length="249" mass="27613">MITMEIRDINKQAGHIRIPSVAESVTPKKTTLQKILYSGLLNQCRKCHCVGYFAQTCTIPKVPIRDGNTHVNNFPTWNERVARGPVSIPPNQTAAPIHNNGKKQGRRNKYLKKAMGIIPLEQGTRTGQTPRPFLENPTIKNAKRNSTQGKWKQNTPASNVEDQTMGELVAILTHLPAKNLNAALPKDKGLDEGTDGRNTSKEKLIFDLPRGRDDAAERKWADANPFEALNGEDNAFDFLKKTPKALEGG</sequence>
<evidence type="ECO:0000256" key="1">
    <source>
        <dbReference type="SAM" id="MobiDB-lite"/>
    </source>
</evidence>
<dbReference type="Proteomes" id="UP001497512">
    <property type="component" value="Chromosome 18"/>
</dbReference>
<protein>
    <submittedName>
        <fullName evidence="2">Uncharacterized protein</fullName>
    </submittedName>
</protein>